<keyword evidence="4" id="KW-1185">Reference proteome</keyword>
<proteinExistence type="inferred from homology"/>
<protein>
    <submittedName>
        <fullName evidence="3">SMP-30/gluconolactonase/LRE family protein</fullName>
        <ecNumber evidence="3">3.1.1.99</ecNumber>
    </submittedName>
</protein>
<dbReference type="EMBL" id="JBHLUH010000042">
    <property type="protein sequence ID" value="MFC0530315.1"/>
    <property type="molecule type" value="Genomic_DNA"/>
</dbReference>
<feature type="domain" description="SMP-30/Gluconolactonase/LRE-like region" evidence="2">
    <location>
        <begin position="9"/>
        <end position="254"/>
    </location>
</feature>
<dbReference type="InterPro" id="IPR005511">
    <property type="entry name" value="SMP-30"/>
</dbReference>
<evidence type="ECO:0000259" key="2">
    <source>
        <dbReference type="Pfam" id="PF08450"/>
    </source>
</evidence>
<comment type="similarity">
    <text evidence="1">Belongs to the SMP-30/CGR1 family.</text>
</comment>
<evidence type="ECO:0000313" key="3">
    <source>
        <dbReference type="EMBL" id="MFC0530315.1"/>
    </source>
</evidence>
<dbReference type="GO" id="GO:0016787">
    <property type="term" value="F:hydrolase activity"/>
    <property type="evidence" value="ECO:0007669"/>
    <property type="project" value="UniProtKB-KW"/>
</dbReference>
<dbReference type="PRINTS" id="PR01790">
    <property type="entry name" value="SMP30FAMILY"/>
</dbReference>
<dbReference type="SUPFAM" id="SSF63829">
    <property type="entry name" value="Calcium-dependent phosphotriesterase"/>
    <property type="match status" value="1"/>
</dbReference>
<keyword evidence="3" id="KW-0378">Hydrolase</keyword>
<dbReference type="Pfam" id="PF08450">
    <property type="entry name" value="SGL"/>
    <property type="match status" value="1"/>
</dbReference>
<dbReference type="Gene3D" id="2.120.10.30">
    <property type="entry name" value="TolB, C-terminal domain"/>
    <property type="match status" value="1"/>
</dbReference>
<organism evidence="3 4">
    <name type="scientific">Phytohabitans kaempferiae</name>
    <dbReference type="NCBI Taxonomy" id="1620943"/>
    <lineage>
        <taxon>Bacteria</taxon>
        <taxon>Bacillati</taxon>
        <taxon>Actinomycetota</taxon>
        <taxon>Actinomycetes</taxon>
        <taxon>Micromonosporales</taxon>
        <taxon>Micromonosporaceae</taxon>
    </lineage>
</organism>
<comment type="caution">
    <text evidence="3">The sequence shown here is derived from an EMBL/GenBank/DDBJ whole genome shotgun (WGS) entry which is preliminary data.</text>
</comment>
<dbReference type="RefSeq" id="WP_377253472.1">
    <property type="nucleotide sequence ID" value="NZ_JBHLUH010000042.1"/>
</dbReference>
<name>A0ABV6M6I6_9ACTN</name>
<evidence type="ECO:0000313" key="4">
    <source>
        <dbReference type="Proteomes" id="UP001589867"/>
    </source>
</evidence>
<dbReference type="InterPro" id="IPR011042">
    <property type="entry name" value="6-blade_b-propeller_TolB-like"/>
</dbReference>
<accession>A0ABV6M6I6</accession>
<dbReference type="EC" id="3.1.1.99" evidence="3"/>
<sequence length="308" mass="32967">MLVDCRAEVGEGPLYDAARHLLYWVDIPRGRLWRSDLATGEVTSRDIGEPLGSVALVEGGALLLATRSGIRVLPRWPDGTTGEPALWRAVEPDLPTQFNDGKCDAQGRFVAGTAASSPDRPHQGTLYRVDQDGAVVPLFGGIGMSNGLDWSPDDRYFYHVDTLAGLVTRHRWDPEVGVPSHPEPFVQVPRSEGLPDGLSVDAEGFLWLALWGGGQVRRYDPAGRLDRVVGLPTPNVTSCVFGGPDLTDLYVTTAAHGQDASDRLAGAVFVADVGVPGQPRPAFLNGAVSRVTALSTGLLTVDEPNHHP</sequence>
<reference evidence="3 4" key="1">
    <citation type="submission" date="2024-09" db="EMBL/GenBank/DDBJ databases">
        <authorList>
            <person name="Sun Q."/>
            <person name="Mori K."/>
        </authorList>
    </citation>
    <scope>NUCLEOTIDE SEQUENCE [LARGE SCALE GENOMIC DNA]</scope>
    <source>
        <strain evidence="3 4">TBRC 3947</strain>
    </source>
</reference>
<dbReference type="PANTHER" id="PTHR10907:SF47">
    <property type="entry name" value="REGUCALCIN"/>
    <property type="match status" value="1"/>
</dbReference>
<dbReference type="InterPro" id="IPR013658">
    <property type="entry name" value="SGL"/>
</dbReference>
<gene>
    <name evidence="3" type="ORF">ACFFIA_21870</name>
</gene>
<dbReference type="PANTHER" id="PTHR10907">
    <property type="entry name" value="REGUCALCIN"/>
    <property type="match status" value="1"/>
</dbReference>
<evidence type="ECO:0000256" key="1">
    <source>
        <dbReference type="ARBA" id="ARBA00008853"/>
    </source>
</evidence>
<dbReference type="Proteomes" id="UP001589867">
    <property type="component" value="Unassembled WGS sequence"/>
</dbReference>